<accession>A0ABN4TIX4</accession>
<protein>
    <submittedName>
        <fullName evidence="1">Uncharacterized protein</fullName>
    </submittedName>
</protein>
<sequence>MSIQRYGHYIIEGFGKPVGGGKFAALGRVRLGDFTVEESDELGHFEQFADAQSRGLSWAQRRADEMSAGH</sequence>
<reference evidence="1 2" key="1">
    <citation type="submission" date="2016-10" db="EMBL/GenBank/DDBJ databases">
        <title>Complete genome sequences of three Cupriavidus strains isolated from various Malaysian environments.</title>
        <authorList>
            <person name="Abdullah A.A.-A."/>
            <person name="Shafie N.A.H."/>
            <person name="Lau N.S."/>
        </authorList>
    </citation>
    <scope>NUCLEOTIDE SEQUENCE [LARGE SCALE GENOMIC DNA]</scope>
    <source>
        <strain evidence="1 2">USMAA1020</strain>
    </source>
</reference>
<organism evidence="1 2">
    <name type="scientific">Cupriavidus malaysiensis</name>
    <dbReference type="NCBI Taxonomy" id="367825"/>
    <lineage>
        <taxon>Bacteria</taxon>
        <taxon>Pseudomonadati</taxon>
        <taxon>Pseudomonadota</taxon>
        <taxon>Betaproteobacteria</taxon>
        <taxon>Burkholderiales</taxon>
        <taxon>Burkholderiaceae</taxon>
        <taxon>Cupriavidus</taxon>
    </lineage>
</organism>
<evidence type="ECO:0000313" key="1">
    <source>
        <dbReference type="EMBL" id="AOZ05333.1"/>
    </source>
</evidence>
<gene>
    <name evidence="1" type="ORF">BKK80_05550</name>
</gene>
<dbReference type="EMBL" id="CP017754">
    <property type="protein sequence ID" value="AOZ05333.1"/>
    <property type="molecule type" value="Genomic_DNA"/>
</dbReference>
<keyword evidence="2" id="KW-1185">Reference proteome</keyword>
<proteinExistence type="predicted"/>
<dbReference type="RefSeq" id="WP_071011411.1">
    <property type="nucleotide sequence ID" value="NZ_CP017754.1"/>
</dbReference>
<dbReference type="Proteomes" id="UP000177515">
    <property type="component" value="Chromosome 1"/>
</dbReference>
<evidence type="ECO:0000313" key="2">
    <source>
        <dbReference type="Proteomes" id="UP000177515"/>
    </source>
</evidence>
<name>A0ABN4TIX4_9BURK</name>